<dbReference type="InterPro" id="IPR003594">
    <property type="entry name" value="HATPase_dom"/>
</dbReference>
<dbReference type="InterPro" id="IPR005467">
    <property type="entry name" value="His_kinase_dom"/>
</dbReference>
<dbReference type="InterPro" id="IPR003661">
    <property type="entry name" value="HisK_dim/P_dom"/>
</dbReference>
<dbReference type="SUPFAM" id="SSF50998">
    <property type="entry name" value="Quinoprotein alcohol dehydrogenase-like"/>
    <property type="match status" value="1"/>
</dbReference>
<dbReference type="InterPro" id="IPR013783">
    <property type="entry name" value="Ig-like_fold"/>
</dbReference>
<dbReference type="PRINTS" id="PR00344">
    <property type="entry name" value="BCTRLSENSOR"/>
</dbReference>
<evidence type="ECO:0000256" key="3">
    <source>
        <dbReference type="ARBA" id="ARBA00022553"/>
    </source>
</evidence>
<dbReference type="Pfam" id="PF00512">
    <property type="entry name" value="HisKA"/>
    <property type="match status" value="1"/>
</dbReference>
<reference evidence="6 7" key="1">
    <citation type="submission" date="2024-01" db="EMBL/GenBank/DDBJ databases">
        <title>Niabella digestum sp. nov., isolated from waste digestion system.</title>
        <authorList>
            <person name="Zhang L."/>
        </authorList>
    </citation>
    <scope>NUCLEOTIDE SEQUENCE [LARGE SCALE GENOMIC DNA]</scope>
    <source>
        <strain evidence="6 7">A18</strain>
    </source>
</reference>
<dbReference type="CDD" id="cd00082">
    <property type="entry name" value="HisKA"/>
    <property type="match status" value="1"/>
</dbReference>
<dbReference type="RefSeq" id="WP_330973792.1">
    <property type="nucleotide sequence ID" value="NZ_JAZGLY010000002.1"/>
</dbReference>
<feature type="transmembrane region" description="Helical" evidence="4">
    <location>
        <begin position="762"/>
        <end position="782"/>
    </location>
</feature>
<evidence type="ECO:0000256" key="4">
    <source>
        <dbReference type="SAM" id="Phobius"/>
    </source>
</evidence>
<keyword evidence="4" id="KW-0472">Membrane</keyword>
<dbReference type="SUPFAM" id="SSF47384">
    <property type="entry name" value="Homodimeric domain of signal transducing histidine kinase"/>
    <property type="match status" value="1"/>
</dbReference>
<dbReference type="SUPFAM" id="SSF55874">
    <property type="entry name" value="ATPase domain of HSP90 chaperone/DNA topoisomerase II/histidine kinase"/>
    <property type="match status" value="1"/>
</dbReference>
<dbReference type="CDD" id="cd00075">
    <property type="entry name" value="HATPase"/>
    <property type="match status" value="1"/>
</dbReference>
<dbReference type="Gene3D" id="3.30.565.10">
    <property type="entry name" value="Histidine kinase-like ATPase, C-terminal domain"/>
    <property type="match status" value="1"/>
</dbReference>
<feature type="domain" description="Histidine kinase" evidence="5">
    <location>
        <begin position="815"/>
        <end position="1029"/>
    </location>
</feature>
<evidence type="ECO:0000256" key="2">
    <source>
        <dbReference type="ARBA" id="ARBA00012438"/>
    </source>
</evidence>
<dbReference type="Pfam" id="PF02518">
    <property type="entry name" value="HATPase_c"/>
    <property type="match status" value="1"/>
</dbReference>
<keyword evidence="7" id="KW-1185">Reference proteome</keyword>
<sequence>MYSLHAQPYYFKHLQVEDGLSNNTAICTLQDSKGFLWFGTKDGLNRYDGYTFKIYRNNPSDSNSIGNNSIWRLYEDEKGTLWVGTERGLFSFDYATERFTLLKDAPQAEISGITTDKEGNLWFLAGFKVHRYTPATKNLERFDNTKELSFCVTITRSQKGEIWIGNISGELLRFNSRTNTFNIYNVFWHSPPSSSGWIDKIYDTGLGFFFVGTSSQGVKKFNPDTGHYEDILTYNDDNTEIYVRDFIQNKENEFWIATESGIYIYDLHQNSFQHLKKNTVNPYALSDNAVYSFAKDREGGIWACTYFGGINYYSNQNLTFEKFFYIPGTNTIQGNAVREIIEDPWSNIWIGTEDAGLNILNPATGKFTTLSPKDGHSGLTHTNIHGLMIDGDHLWIGTFEHGLDIMDMRTRKVIKHFAYGPGPYELKSNFIHSVFKTSNNRILVGTSNGIYLYNRQQQNFRQLDFLPSGFYSAITEDANGNVWLGTFKNGVYYYNPELGRYGRLKYLQNGTDRLEKNRVTYTYIDSNHQLWICTEDGLFCINLKTQRIRSFSTANGLPSNLVYCVIEDNEQFLWITTSKGLVRMNPHTGVLNIFTQANGLLSDQFNYSSAFKDRMGRIYFGSVKGMIRFDPSQLNTPHIVPPVYITSMQVNNIDVDINSQGPLQESLLNTPHIRLNYMQSSLSFDFAALYYTSPQNIEYAYKLEGVDKDWNYIKTNRRVYFTNLSPGIYRFVVKSTDSKGNWANNEKSLTIEILPPWWLSKLAYTVYILLGILAVYIVIMFYHNRQKEKQKIQMALFERAKEKEAYESKIEFFTSIAHEIRTPLTLIRAPMEKIMNNIGQVPQVEKYLRAMDKNTQRLLELTNQLLDFRKVESGEFSLNKEQVNITELLQTLHVNFLPLAERKQINFQLSIPSKNAYAYLDEDATIKIISNLIDNAIKYCKSSVNITLRTSYIKKEVIITITNDGQVIPPELQERVFEPFFRTPHGEKITGSGIGLSLAKSLAELQGGTIVLHSADGINIFTLHLPLDAKS</sequence>
<dbReference type="Gene3D" id="2.60.40.10">
    <property type="entry name" value="Immunoglobulins"/>
    <property type="match status" value="1"/>
</dbReference>
<dbReference type="PANTHER" id="PTHR43547">
    <property type="entry name" value="TWO-COMPONENT HISTIDINE KINASE"/>
    <property type="match status" value="1"/>
</dbReference>
<comment type="catalytic activity">
    <reaction evidence="1">
        <text>ATP + protein L-histidine = ADP + protein N-phospho-L-histidine.</text>
        <dbReference type="EC" id="2.7.13.3"/>
    </reaction>
</comment>
<name>A0ABU7REF5_9BACT</name>
<dbReference type="Gene3D" id="2.130.10.10">
    <property type="entry name" value="YVTN repeat-like/Quinoprotein amine dehydrogenase"/>
    <property type="match status" value="2"/>
</dbReference>
<dbReference type="PANTHER" id="PTHR43547:SF2">
    <property type="entry name" value="HYBRID SIGNAL TRANSDUCTION HISTIDINE KINASE C"/>
    <property type="match status" value="1"/>
</dbReference>
<dbReference type="InterPro" id="IPR011110">
    <property type="entry name" value="Reg_prop"/>
</dbReference>
<evidence type="ECO:0000259" key="5">
    <source>
        <dbReference type="PROSITE" id="PS50109"/>
    </source>
</evidence>
<dbReference type="EC" id="2.7.13.3" evidence="2"/>
<dbReference type="Pfam" id="PF07495">
    <property type="entry name" value="Y_Y_Y"/>
    <property type="match status" value="1"/>
</dbReference>
<dbReference type="Pfam" id="PF07494">
    <property type="entry name" value="Reg_prop"/>
    <property type="match status" value="5"/>
</dbReference>
<dbReference type="SMART" id="SM00387">
    <property type="entry name" value="HATPase_c"/>
    <property type="match status" value="1"/>
</dbReference>
<dbReference type="InterPro" id="IPR036890">
    <property type="entry name" value="HATPase_C_sf"/>
</dbReference>
<comment type="caution">
    <text evidence="6">The sequence shown here is derived from an EMBL/GenBank/DDBJ whole genome shotgun (WGS) entry which is preliminary data.</text>
</comment>
<keyword evidence="4" id="KW-0812">Transmembrane</keyword>
<organism evidence="6 7">
    <name type="scientific">Niabella digestorum</name>
    <dbReference type="NCBI Taxonomy" id="3117701"/>
    <lineage>
        <taxon>Bacteria</taxon>
        <taxon>Pseudomonadati</taxon>
        <taxon>Bacteroidota</taxon>
        <taxon>Chitinophagia</taxon>
        <taxon>Chitinophagales</taxon>
        <taxon>Chitinophagaceae</taxon>
        <taxon>Niabella</taxon>
    </lineage>
</organism>
<dbReference type="SUPFAM" id="SSF63829">
    <property type="entry name" value="Calcium-dependent phosphotriesterase"/>
    <property type="match status" value="1"/>
</dbReference>
<dbReference type="EMBL" id="JAZGLY010000002">
    <property type="protein sequence ID" value="MEE6186383.1"/>
    <property type="molecule type" value="Genomic_DNA"/>
</dbReference>
<evidence type="ECO:0000256" key="1">
    <source>
        <dbReference type="ARBA" id="ARBA00000085"/>
    </source>
</evidence>
<dbReference type="InterPro" id="IPR011123">
    <property type="entry name" value="Y_Y_Y"/>
</dbReference>
<dbReference type="InterPro" id="IPR004358">
    <property type="entry name" value="Sig_transdc_His_kin-like_C"/>
</dbReference>
<dbReference type="InterPro" id="IPR015943">
    <property type="entry name" value="WD40/YVTN_repeat-like_dom_sf"/>
</dbReference>
<dbReference type="InterPro" id="IPR011047">
    <property type="entry name" value="Quinoprotein_ADH-like_sf"/>
</dbReference>
<dbReference type="SMART" id="SM00388">
    <property type="entry name" value="HisKA"/>
    <property type="match status" value="1"/>
</dbReference>
<dbReference type="PROSITE" id="PS50109">
    <property type="entry name" value="HIS_KIN"/>
    <property type="match status" value="1"/>
</dbReference>
<accession>A0ABU7REF5</accession>
<evidence type="ECO:0000313" key="7">
    <source>
        <dbReference type="Proteomes" id="UP001357452"/>
    </source>
</evidence>
<keyword evidence="4" id="KW-1133">Transmembrane helix</keyword>
<protein>
    <recommendedName>
        <fullName evidence="2">histidine kinase</fullName>
        <ecNumber evidence="2">2.7.13.3</ecNumber>
    </recommendedName>
</protein>
<evidence type="ECO:0000313" key="6">
    <source>
        <dbReference type="EMBL" id="MEE6186383.1"/>
    </source>
</evidence>
<dbReference type="Proteomes" id="UP001357452">
    <property type="component" value="Unassembled WGS sequence"/>
</dbReference>
<dbReference type="InterPro" id="IPR036097">
    <property type="entry name" value="HisK_dim/P_sf"/>
</dbReference>
<dbReference type="Gene3D" id="1.10.287.130">
    <property type="match status" value="1"/>
</dbReference>
<proteinExistence type="predicted"/>
<gene>
    <name evidence="6" type="ORF">V2H41_03770</name>
</gene>
<keyword evidence="3" id="KW-0597">Phosphoprotein</keyword>